<name>A0AC61MY84_9FIRM</name>
<dbReference type="Proteomes" id="UP000682782">
    <property type="component" value="Chromosome"/>
</dbReference>
<evidence type="ECO:0000313" key="1">
    <source>
        <dbReference type="EMBL" id="QUC67941.1"/>
    </source>
</evidence>
<accession>A0AC61MY84</accession>
<keyword evidence="2" id="KW-1185">Reference proteome</keyword>
<protein>
    <submittedName>
        <fullName evidence="1">DNA repair protein RecN</fullName>
    </submittedName>
</protein>
<dbReference type="EMBL" id="CP068393">
    <property type="protein sequence ID" value="QUC67941.1"/>
    <property type="molecule type" value="Genomic_DNA"/>
</dbReference>
<organism evidence="1 2">
    <name type="scientific">Aristaeella hokkaidonensis</name>
    <dbReference type="NCBI Taxonomy" id="3046382"/>
    <lineage>
        <taxon>Bacteria</taxon>
        <taxon>Bacillati</taxon>
        <taxon>Bacillota</taxon>
        <taxon>Clostridia</taxon>
        <taxon>Eubacteriales</taxon>
        <taxon>Aristaeellaceae</taxon>
        <taxon>Aristaeella</taxon>
    </lineage>
</organism>
<reference evidence="1" key="1">
    <citation type="submission" date="2021-01" db="EMBL/GenBank/DDBJ databases">
        <title>Complete genome sequence of Clostridiales bacterium R-7.</title>
        <authorList>
            <person name="Mahoney-Kurpe S.C."/>
            <person name="Palevich N."/>
            <person name="Koike S."/>
            <person name="Moon C.D."/>
            <person name="Attwood G.T."/>
        </authorList>
    </citation>
    <scope>NUCLEOTIDE SEQUENCE</scope>
    <source>
        <strain evidence="1">R-7</strain>
    </source>
</reference>
<sequence>MLKSLKIHQIALIDDVAIQFHEGMQALTGETGAGKSIVVDAVTLILGGRADRDLIRTGCEKASVEAEFSVRENRNVQAFMDQEGIEYDGENITIYREISTGGKNICRVCGVMIPVARLRDLAGWLLDLHGQNDHRFLTDPDMHLEFLDQTGDEKHRLLLDKVGESCEAFLNNHRAYARLVKKNENRESKLNSLEHDLEELRKAHIRNGEAEQLLEERKKAEEILKKSEMLKEIREHLSGNEDGFSALSEIKAASALMKSLSEKSIEIKEISDRSESLFFELEEIAYQISQMSDRLGFNPEDVERIDQRLDLIHRLERKYGITSSEIQDYTAGLEEEYKTLVNLEDEVNRMSSEHKKTLSLYRGAAKELTESRKKLASAFEKKMMKELGDLGMGNTVFSVAFKPNETGKPIMPSEHGDDRIEFMISPNPGEPLKPLAKIASGGELSRIMLVVKTMETSHSGVESMVFDEIDTGISGRMAQVVAEKMMSISCEKQVICVTHLPQIAAASDYHYLVQKTVSGNRTHTSVTELGRKDRIAEVGRMISGADGITVESNAYAERLISAADSIKHQRKKM</sequence>
<proteinExistence type="predicted"/>
<evidence type="ECO:0000313" key="2">
    <source>
        <dbReference type="Proteomes" id="UP000682782"/>
    </source>
</evidence>
<gene>
    <name evidence="1" type="primary">recN</name>
    <name evidence="1" type="ORF">JYE49_04365</name>
</gene>